<gene>
    <name evidence="1" type="ORF">PGLA1383_LOCUS11717</name>
</gene>
<evidence type="ECO:0000313" key="2">
    <source>
        <dbReference type="Proteomes" id="UP000654075"/>
    </source>
</evidence>
<protein>
    <submittedName>
        <fullName evidence="1">Uncharacterized protein</fullName>
    </submittedName>
</protein>
<evidence type="ECO:0000313" key="1">
    <source>
        <dbReference type="EMBL" id="CAE8593104.1"/>
    </source>
</evidence>
<proteinExistence type="predicted"/>
<reference evidence="1" key="1">
    <citation type="submission" date="2021-02" db="EMBL/GenBank/DDBJ databases">
        <authorList>
            <person name="Dougan E. K."/>
            <person name="Rhodes N."/>
            <person name="Thang M."/>
            <person name="Chan C."/>
        </authorList>
    </citation>
    <scope>NUCLEOTIDE SEQUENCE</scope>
</reference>
<name>A0A813E2Z2_POLGL</name>
<keyword evidence="2" id="KW-1185">Reference proteome</keyword>
<organism evidence="1 2">
    <name type="scientific">Polarella glacialis</name>
    <name type="common">Dinoflagellate</name>
    <dbReference type="NCBI Taxonomy" id="89957"/>
    <lineage>
        <taxon>Eukaryota</taxon>
        <taxon>Sar</taxon>
        <taxon>Alveolata</taxon>
        <taxon>Dinophyceae</taxon>
        <taxon>Suessiales</taxon>
        <taxon>Suessiaceae</taxon>
        <taxon>Polarella</taxon>
    </lineage>
</organism>
<dbReference type="Proteomes" id="UP000654075">
    <property type="component" value="Unassembled WGS sequence"/>
</dbReference>
<dbReference type="AlphaFoldDB" id="A0A813E2Z2"/>
<accession>A0A813E2Z2</accession>
<comment type="caution">
    <text evidence="1">The sequence shown here is derived from an EMBL/GenBank/DDBJ whole genome shotgun (WGS) entry which is preliminary data.</text>
</comment>
<sequence>MGRTRRLAMRPAPSKHLAICAAAASVLIVGGANALCAWTVGFGSDLGFDTHRDRPASACPTSSTQKNLLHRGFWGSAAARRAAVTQQRAAVERRAAGRREA</sequence>
<dbReference type="EMBL" id="CAJNNV010006119">
    <property type="protein sequence ID" value="CAE8593104.1"/>
    <property type="molecule type" value="Genomic_DNA"/>
</dbReference>